<dbReference type="KEGG" id="gtr:GLOTRDRAFT_136052"/>
<dbReference type="EMBL" id="KB469297">
    <property type="protein sequence ID" value="EPQ59086.1"/>
    <property type="molecule type" value="Genomic_DNA"/>
</dbReference>
<keyword evidence="5" id="KW-1185">Reference proteome</keyword>
<evidence type="ECO:0000259" key="3">
    <source>
        <dbReference type="PROSITE" id="PS50010"/>
    </source>
</evidence>
<dbReference type="InterPro" id="IPR051092">
    <property type="entry name" value="FYVE_RhoGEF_PH"/>
</dbReference>
<proteinExistence type="predicted"/>
<evidence type="ECO:0000313" key="5">
    <source>
        <dbReference type="Proteomes" id="UP000030669"/>
    </source>
</evidence>
<dbReference type="GO" id="GO:0005737">
    <property type="term" value="C:cytoplasm"/>
    <property type="evidence" value="ECO:0007669"/>
    <property type="project" value="TreeGrafter"/>
</dbReference>
<dbReference type="RefSeq" id="XP_007862166.1">
    <property type="nucleotide sequence ID" value="XM_007863975.1"/>
</dbReference>
<feature type="domain" description="DH" evidence="3">
    <location>
        <begin position="101"/>
        <end position="293"/>
    </location>
</feature>
<dbReference type="AlphaFoldDB" id="S7QH17"/>
<dbReference type="OMA" id="YTFHRMM"/>
<dbReference type="Pfam" id="PF00621">
    <property type="entry name" value="RhoGEF"/>
    <property type="match status" value="1"/>
</dbReference>
<dbReference type="PANTHER" id="PTHR12673:SF270">
    <property type="entry name" value="FYVE-TYPE DOMAIN-CONTAINING PROTEIN"/>
    <property type="match status" value="1"/>
</dbReference>
<feature type="coiled-coil region" evidence="1">
    <location>
        <begin position="1101"/>
        <end position="1170"/>
    </location>
</feature>
<sequence length="1241" mass="137997">MALIASPRKVIPLSTGDDWDPSSSRNAGPLLTRRAFFCGVVVEDLRSREVKELLSTLGDPLSSETEGILSRSSPGRQRSGSFPTPPAQRPTRKRANTNSSALRDVITELVTTEASYVRRLQILKNDYADPLRTFARSRDTAIIPVYEAMTIFGNIDKLLPVNEAFLADLQNLPPDGKGIGDVALKHFRDSRGFEQYRTYYSNRNEAQTMFESEMKKKNSGFSNYVDRIKYQSADMRNRVGLRELLMDPVQRIPRYTLLFRNMIKYMAPADPERAKLEEADEIASAIAQAEADENTKTASAIATLYSNIEGFPPELYSHTRKFVDWVDVEGTSSLSHTHERSEDSLSGGSRETLHGTLFLFDDKLLFVKRPEGEKGGEKALAGLDGDKTLLPLGKKKNKLLSKFVVEVTDVVATDVGGSDMHIYLENVPSDRWWGRGAFRALTVVNPPNPPNLNPSVTEAAKKRFVENLWAVQAKYRTKDQKSVALAGEEGIAGEPQGAKVTRARVYYNIYERANFLNASKKTKVVLHIDDRGDADPIPFGLGGGPPLVVIRVQPVPGESCHWTVTSSDLDDPGEETCVETSCVATRIRHTIHLYGLFKFRTGPNSVPSTPTTTQRSKAGIFSLDAVARNFFNVRPGTKTADIFGSGMGNRRQKPSGTVMSRTSTITATTATADSSMMKSMSSANSTTTAATTVSSGEEEAYNLPKPARSRRKLTKRGKSPSSEFERPGSSLSIASSRSRSRSTDRELEYSDPDEEVFPSRRNTAVPRNKSEHELSMRLELARHNSQIQNGTLLDATYDEPVEESIYDQDPPRSYRPLSRASMEVPSLLSTAATVRPGSAASVHPPPSPSLLTPERRPLGPRSPSSCEDSPPPSPPDLPESDAESVFEATLVDTPQALTTPAQLTGRTSPLPRSKRMPFEPMKNLENTPKPSIDLRQKLRSQIEPLSIRKKTSLRSSAVLSLSGRYGLGAGPSTSPLFQSTTAQAEPDDASTSPRHRMNRRMMRYDETESLTLLAATTKEDLEGSHRAVKKLKLEVERLRSSLPATTEDRPQTREAQARMQEMRAVIAKRTAGDGFGRNRARSLVDASSPRQHERSSSTDIARSIEKSMSDLEKQLAEAIANQDALCQKLNQLKLNVKEDATEYDQLQNERRACERQIEAFRDLYDNISKEKDCMYESFNEELGTYAESMALSQDSTLVWMQMTEERSRLERENMQLKWRLAQEEAEKEEWGKILRSHGLIP</sequence>
<gene>
    <name evidence="4" type="ORF">GLOTRDRAFT_136052</name>
</gene>
<feature type="compositionally biased region" description="Polar residues" evidence="2">
    <location>
        <begin position="971"/>
        <end position="983"/>
    </location>
</feature>
<dbReference type="InterPro" id="IPR000219">
    <property type="entry name" value="DH_dom"/>
</dbReference>
<accession>S7QH17</accession>
<dbReference type="GeneID" id="19303459"/>
<dbReference type="InterPro" id="IPR035899">
    <property type="entry name" value="DBL_dom_sf"/>
</dbReference>
<feature type="region of interest" description="Disordered" evidence="2">
    <location>
        <begin position="1076"/>
        <end position="1100"/>
    </location>
</feature>
<evidence type="ECO:0000313" key="4">
    <source>
        <dbReference type="EMBL" id="EPQ59086.1"/>
    </source>
</evidence>
<feature type="compositionally biased region" description="Basic residues" evidence="2">
    <location>
        <begin position="707"/>
        <end position="718"/>
    </location>
</feature>
<organism evidence="4 5">
    <name type="scientific">Gloeophyllum trabeum (strain ATCC 11539 / FP-39264 / Madison 617)</name>
    <name type="common">Brown rot fungus</name>
    <dbReference type="NCBI Taxonomy" id="670483"/>
    <lineage>
        <taxon>Eukaryota</taxon>
        <taxon>Fungi</taxon>
        <taxon>Dikarya</taxon>
        <taxon>Basidiomycota</taxon>
        <taxon>Agaricomycotina</taxon>
        <taxon>Agaricomycetes</taxon>
        <taxon>Gloeophyllales</taxon>
        <taxon>Gloeophyllaceae</taxon>
        <taxon>Gloeophyllum</taxon>
    </lineage>
</organism>
<feature type="region of interest" description="Disordered" evidence="2">
    <location>
        <begin position="60"/>
        <end position="100"/>
    </location>
</feature>
<dbReference type="CDD" id="cd00160">
    <property type="entry name" value="RhoGEF"/>
    <property type="match status" value="1"/>
</dbReference>
<feature type="compositionally biased region" description="Low complexity" evidence="2">
    <location>
        <begin position="70"/>
        <end position="81"/>
    </location>
</feature>
<dbReference type="OrthoDB" id="660555at2759"/>
<protein>
    <recommendedName>
        <fullName evidence="3">DH domain-containing protein</fullName>
    </recommendedName>
</protein>
<dbReference type="GO" id="GO:0005085">
    <property type="term" value="F:guanyl-nucleotide exchange factor activity"/>
    <property type="evidence" value="ECO:0007669"/>
    <property type="project" value="InterPro"/>
</dbReference>
<dbReference type="eggNOG" id="ENOG502QVFV">
    <property type="taxonomic scope" value="Eukaryota"/>
</dbReference>
<feature type="compositionally biased region" description="Low complexity" evidence="2">
    <location>
        <begin position="657"/>
        <end position="695"/>
    </location>
</feature>
<dbReference type="SMART" id="SM00325">
    <property type="entry name" value="RhoGEF"/>
    <property type="match status" value="1"/>
</dbReference>
<evidence type="ECO:0000256" key="2">
    <source>
        <dbReference type="SAM" id="MobiDB-lite"/>
    </source>
</evidence>
<dbReference type="PROSITE" id="PS50010">
    <property type="entry name" value="DH_2"/>
    <property type="match status" value="1"/>
</dbReference>
<reference evidence="4 5" key="1">
    <citation type="journal article" date="2012" name="Science">
        <title>The Paleozoic origin of enzymatic lignin decomposition reconstructed from 31 fungal genomes.</title>
        <authorList>
            <person name="Floudas D."/>
            <person name="Binder M."/>
            <person name="Riley R."/>
            <person name="Barry K."/>
            <person name="Blanchette R.A."/>
            <person name="Henrissat B."/>
            <person name="Martinez A.T."/>
            <person name="Otillar R."/>
            <person name="Spatafora J.W."/>
            <person name="Yadav J.S."/>
            <person name="Aerts A."/>
            <person name="Benoit I."/>
            <person name="Boyd A."/>
            <person name="Carlson A."/>
            <person name="Copeland A."/>
            <person name="Coutinho P.M."/>
            <person name="de Vries R.P."/>
            <person name="Ferreira P."/>
            <person name="Findley K."/>
            <person name="Foster B."/>
            <person name="Gaskell J."/>
            <person name="Glotzer D."/>
            <person name="Gorecki P."/>
            <person name="Heitman J."/>
            <person name="Hesse C."/>
            <person name="Hori C."/>
            <person name="Igarashi K."/>
            <person name="Jurgens J.A."/>
            <person name="Kallen N."/>
            <person name="Kersten P."/>
            <person name="Kohler A."/>
            <person name="Kuees U."/>
            <person name="Kumar T.K.A."/>
            <person name="Kuo A."/>
            <person name="LaButti K."/>
            <person name="Larrondo L.F."/>
            <person name="Lindquist E."/>
            <person name="Ling A."/>
            <person name="Lombard V."/>
            <person name="Lucas S."/>
            <person name="Lundell T."/>
            <person name="Martin R."/>
            <person name="McLaughlin D.J."/>
            <person name="Morgenstern I."/>
            <person name="Morin E."/>
            <person name="Murat C."/>
            <person name="Nagy L.G."/>
            <person name="Nolan M."/>
            <person name="Ohm R.A."/>
            <person name="Patyshakuliyeva A."/>
            <person name="Rokas A."/>
            <person name="Ruiz-Duenas F.J."/>
            <person name="Sabat G."/>
            <person name="Salamov A."/>
            <person name="Samejima M."/>
            <person name="Schmutz J."/>
            <person name="Slot J.C."/>
            <person name="St John F."/>
            <person name="Stenlid J."/>
            <person name="Sun H."/>
            <person name="Sun S."/>
            <person name="Syed K."/>
            <person name="Tsang A."/>
            <person name="Wiebenga A."/>
            <person name="Young D."/>
            <person name="Pisabarro A."/>
            <person name="Eastwood D.C."/>
            <person name="Martin F."/>
            <person name="Cullen D."/>
            <person name="Grigoriev I.V."/>
            <person name="Hibbett D.S."/>
        </authorList>
    </citation>
    <scope>NUCLEOTIDE SEQUENCE [LARGE SCALE GENOMIC DNA]</scope>
    <source>
        <strain evidence="4 5">ATCC 11539</strain>
    </source>
</reference>
<feature type="compositionally biased region" description="Low complexity" evidence="2">
    <location>
        <begin position="727"/>
        <end position="737"/>
    </location>
</feature>
<feature type="region of interest" description="Disordered" evidence="2">
    <location>
        <begin position="835"/>
        <end position="933"/>
    </location>
</feature>
<dbReference type="SUPFAM" id="SSF48065">
    <property type="entry name" value="DBL homology domain (DH-domain)"/>
    <property type="match status" value="1"/>
</dbReference>
<dbReference type="STRING" id="670483.S7QH17"/>
<feature type="region of interest" description="Disordered" evidence="2">
    <location>
        <begin position="967"/>
        <end position="995"/>
    </location>
</feature>
<name>S7QH17_GLOTA</name>
<feature type="compositionally biased region" description="Polar residues" evidence="2">
    <location>
        <begin position="895"/>
        <end position="907"/>
    </location>
</feature>
<keyword evidence="1" id="KW-0175">Coiled coil</keyword>
<dbReference type="Gene3D" id="1.20.900.10">
    <property type="entry name" value="Dbl homology (DH) domain"/>
    <property type="match status" value="1"/>
</dbReference>
<feature type="compositionally biased region" description="Basic and acidic residues" evidence="2">
    <location>
        <begin position="1090"/>
        <end position="1100"/>
    </location>
</feature>
<dbReference type="HOGENOM" id="CLU_003463_0_0_1"/>
<evidence type="ECO:0000256" key="1">
    <source>
        <dbReference type="SAM" id="Coils"/>
    </source>
</evidence>
<dbReference type="PANTHER" id="PTHR12673">
    <property type="entry name" value="FACIOGENITAL DYSPLASIA PROTEIN"/>
    <property type="match status" value="1"/>
</dbReference>
<feature type="region of interest" description="Disordered" evidence="2">
    <location>
        <begin position="642"/>
        <end position="773"/>
    </location>
</feature>
<dbReference type="Proteomes" id="UP000030669">
    <property type="component" value="Unassembled WGS sequence"/>
</dbReference>